<reference evidence="1" key="1">
    <citation type="submission" date="2014-11" db="EMBL/GenBank/DDBJ databases">
        <authorList>
            <person name="Amaro Gonzalez C."/>
        </authorList>
    </citation>
    <scope>NUCLEOTIDE SEQUENCE</scope>
</reference>
<evidence type="ECO:0000313" key="1">
    <source>
        <dbReference type="EMBL" id="JAH11894.1"/>
    </source>
</evidence>
<organism evidence="1">
    <name type="scientific">Anguilla anguilla</name>
    <name type="common">European freshwater eel</name>
    <name type="synonym">Muraena anguilla</name>
    <dbReference type="NCBI Taxonomy" id="7936"/>
    <lineage>
        <taxon>Eukaryota</taxon>
        <taxon>Metazoa</taxon>
        <taxon>Chordata</taxon>
        <taxon>Craniata</taxon>
        <taxon>Vertebrata</taxon>
        <taxon>Euteleostomi</taxon>
        <taxon>Actinopterygii</taxon>
        <taxon>Neopterygii</taxon>
        <taxon>Teleostei</taxon>
        <taxon>Anguilliformes</taxon>
        <taxon>Anguillidae</taxon>
        <taxon>Anguilla</taxon>
    </lineage>
</organism>
<dbReference type="EMBL" id="GBXM01096683">
    <property type="protein sequence ID" value="JAH11894.1"/>
    <property type="molecule type" value="Transcribed_RNA"/>
</dbReference>
<sequence length="24" mass="2751">MTLSSFISGVVFYLCDRFHVLNVC</sequence>
<dbReference type="AlphaFoldDB" id="A0A0E9Q585"/>
<protein>
    <submittedName>
        <fullName evidence="1">Uncharacterized protein</fullName>
    </submittedName>
</protein>
<accession>A0A0E9Q585</accession>
<proteinExistence type="predicted"/>
<reference evidence="1" key="2">
    <citation type="journal article" date="2015" name="Fish Shellfish Immunol.">
        <title>Early steps in the European eel (Anguilla anguilla)-Vibrio vulnificus interaction in the gills: Role of the RtxA13 toxin.</title>
        <authorList>
            <person name="Callol A."/>
            <person name="Pajuelo D."/>
            <person name="Ebbesson L."/>
            <person name="Teles M."/>
            <person name="MacKenzie S."/>
            <person name="Amaro C."/>
        </authorList>
    </citation>
    <scope>NUCLEOTIDE SEQUENCE</scope>
</reference>
<name>A0A0E9Q585_ANGAN</name>